<comment type="similarity">
    <text evidence="3">Belongs to the biotin--protein ligase family.</text>
</comment>
<evidence type="ECO:0000259" key="4">
    <source>
        <dbReference type="PROSITE" id="PS51733"/>
    </source>
</evidence>
<keyword evidence="3" id="KW-0067">ATP-binding</keyword>
<dbReference type="Pfam" id="PF08279">
    <property type="entry name" value="HTH_11"/>
    <property type="match status" value="1"/>
</dbReference>
<keyword evidence="2 3" id="KW-0238">DNA-binding</keyword>
<feature type="DNA-binding region" description="H-T-H motif" evidence="3">
    <location>
        <begin position="21"/>
        <end position="40"/>
    </location>
</feature>
<dbReference type="RefSeq" id="WP_245688078.1">
    <property type="nucleotide sequence ID" value="NZ_FNEV01000001.1"/>
</dbReference>
<reference evidence="6" key="1">
    <citation type="submission" date="2016-10" db="EMBL/GenBank/DDBJ databases">
        <authorList>
            <person name="Varghese N."/>
            <person name="Submissions S."/>
        </authorList>
    </citation>
    <scope>NUCLEOTIDE SEQUENCE [LARGE SCALE GENOMIC DNA]</scope>
    <source>
        <strain evidence="6">DSM 4771</strain>
    </source>
</reference>
<dbReference type="InterPro" id="IPR011991">
    <property type="entry name" value="ArsR-like_HTH"/>
</dbReference>
<sequence>MGSTKSKLIQLFKEQEDYLSGQRLAERLNVSRTAVWKNIKELEKEGFVFESLKWKGYKLLESPVSISPSEVQQSLDTIELGKKLFYFKEVTSTQERVHALAKEGYPHGTVVLAGEQTAGKGRRKREWSSLKGKGMWMSLLLRPPFPPAKAPQLTLVAATTVVQVLREFGVTAKIKWPNDIMIGDRKVCGILTEMQAEQDWIDYLVLGIGLNVNQNETEMPGELKKKATSLYIETGVESAIEDIVSCLLNRFEVELGRFYDKGFLPFQQEWQSSGYKTGEWVDVSTWKKPWRAKVTRIEEDGALTVLDEQGQEQRLYSAEILWNDHYYG</sequence>
<dbReference type="Proteomes" id="UP000199225">
    <property type="component" value="Unassembled WGS sequence"/>
</dbReference>
<dbReference type="NCBIfam" id="TIGR00121">
    <property type="entry name" value="birA_ligase"/>
    <property type="match status" value="1"/>
</dbReference>
<dbReference type="GO" id="GO:0016740">
    <property type="term" value="F:transferase activity"/>
    <property type="evidence" value="ECO:0007669"/>
    <property type="project" value="UniProtKB-ARBA"/>
</dbReference>
<keyword evidence="3" id="KW-0804">Transcription</keyword>
<comment type="catalytic activity">
    <reaction evidence="3">
        <text>biotin + L-lysyl-[protein] + ATP = N(6)-biotinyl-L-lysyl-[protein] + AMP + diphosphate + H(+)</text>
        <dbReference type="Rhea" id="RHEA:11756"/>
        <dbReference type="Rhea" id="RHEA-COMP:9752"/>
        <dbReference type="Rhea" id="RHEA-COMP:10505"/>
        <dbReference type="ChEBI" id="CHEBI:15378"/>
        <dbReference type="ChEBI" id="CHEBI:29969"/>
        <dbReference type="ChEBI" id="CHEBI:30616"/>
        <dbReference type="ChEBI" id="CHEBI:33019"/>
        <dbReference type="ChEBI" id="CHEBI:57586"/>
        <dbReference type="ChEBI" id="CHEBI:83144"/>
        <dbReference type="ChEBI" id="CHEBI:456215"/>
        <dbReference type="EC" id="6.3.4.15"/>
    </reaction>
</comment>
<keyword evidence="3" id="KW-0092">Biotin</keyword>
<dbReference type="GO" id="GO:0003677">
    <property type="term" value="F:DNA binding"/>
    <property type="evidence" value="ECO:0007669"/>
    <property type="project" value="UniProtKB-UniRule"/>
</dbReference>
<dbReference type="Pfam" id="PF03099">
    <property type="entry name" value="BPL_LplA_LipB"/>
    <property type="match status" value="1"/>
</dbReference>
<dbReference type="EMBL" id="FNEV01000001">
    <property type="protein sequence ID" value="SDI98632.1"/>
    <property type="molecule type" value="Genomic_DNA"/>
</dbReference>
<dbReference type="GO" id="GO:0006355">
    <property type="term" value="P:regulation of DNA-templated transcription"/>
    <property type="evidence" value="ECO:0007669"/>
    <property type="project" value="UniProtKB-UniRule"/>
</dbReference>
<dbReference type="PANTHER" id="PTHR12835">
    <property type="entry name" value="BIOTIN PROTEIN LIGASE"/>
    <property type="match status" value="1"/>
</dbReference>
<comment type="caution">
    <text evidence="3">Lacks conserved residue(s) required for the propagation of feature annotation.</text>
</comment>
<evidence type="ECO:0000256" key="2">
    <source>
        <dbReference type="ARBA" id="ARBA00023125"/>
    </source>
</evidence>
<dbReference type="InterPro" id="IPR030855">
    <property type="entry name" value="Bifunct_BirA"/>
</dbReference>
<evidence type="ECO:0000313" key="5">
    <source>
        <dbReference type="EMBL" id="SDI98632.1"/>
    </source>
</evidence>
<keyword evidence="3" id="KW-0678">Repressor</keyword>
<feature type="binding site" evidence="3">
    <location>
        <position position="186"/>
    </location>
    <ligand>
        <name>biotin</name>
        <dbReference type="ChEBI" id="CHEBI:57586"/>
    </ligand>
</feature>
<name>A0A1G8Q1M8_9BACI</name>
<keyword evidence="6" id="KW-1185">Reference proteome</keyword>
<dbReference type="InterPro" id="IPR013196">
    <property type="entry name" value="HTH_11"/>
</dbReference>
<dbReference type="HAMAP" id="MF_00978">
    <property type="entry name" value="Bifunct_BirA"/>
    <property type="match status" value="1"/>
</dbReference>
<protein>
    <recommendedName>
        <fullName evidence="3">Bifunctional ligase/repressor BirA</fullName>
    </recommendedName>
    <alternativeName>
        <fullName evidence="3">Biotin--[acetyl-CoA-carboxylase] ligase</fullName>
        <ecNumber evidence="3">6.3.4.15</ecNumber>
    </alternativeName>
    <alternativeName>
        <fullName evidence="3">Biotin--protein ligase</fullName>
    </alternativeName>
    <alternativeName>
        <fullName evidence="3">Biotin-[acetyl-CoA carboxylase] synthetase</fullName>
    </alternativeName>
</protein>
<keyword evidence="3" id="KW-0547">Nucleotide-binding</keyword>
<dbReference type="STRING" id="86666.SAMN04490247_0342"/>
<dbReference type="CDD" id="cd00090">
    <property type="entry name" value="HTH_ARSR"/>
    <property type="match status" value="1"/>
</dbReference>
<dbReference type="InterPro" id="IPR045864">
    <property type="entry name" value="aa-tRNA-synth_II/BPL/LPL"/>
</dbReference>
<dbReference type="Gene3D" id="3.30.930.10">
    <property type="entry name" value="Bira Bifunctional Protein, Domain 2"/>
    <property type="match status" value="1"/>
</dbReference>
<dbReference type="SUPFAM" id="SSF55681">
    <property type="entry name" value="Class II aaRS and biotin synthetases"/>
    <property type="match status" value="1"/>
</dbReference>
<accession>A0A1G8Q1M8</accession>
<dbReference type="InterPro" id="IPR004143">
    <property type="entry name" value="BPL_LPL_catalytic"/>
</dbReference>
<gene>
    <name evidence="3" type="primary">birA</name>
    <name evidence="5" type="ORF">SAMN04490247_0342</name>
</gene>
<dbReference type="PROSITE" id="PS51733">
    <property type="entry name" value="BPL_LPL_CATALYTIC"/>
    <property type="match status" value="1"/>
</dbReference>
<evidence type="ECO:0000256" key="3">
    <source>
        <dbReference type="HAMAP-Rule" id="MF_00978"/>
    </source>
</evidence>
<comment type="function">
    <text evidence="3">Acts both as a biotin--[acetyl-CoA-carboxylase] ligase and a repressor.</text>
</comment>
<feature type="domain" description="BPL/LPL catalytic" evidence="4">
    <location>
        <begin position="69"/>
        <end position="259"/>
    </location>
</feature>
<dbReference type="GO" id="GO:0004077">
    <property type="term" value="F:biotin--[biotin carboxyl-carrier protein] ligase activity"/>
    <property type="evidence" value="ECO:0007669"/>
    <property type="project" value="UniProtKB-UniRule"/>
</dbReference>
<keyword evidence="1 3" id="KW-0436">Ligase</keyword>
<proteinExistence type="inferred from homology"/>
<dbReference type="InterPro" id="IPR036388">
    <property type="entry name" value="WH-like_DNA-bd_sf"/>
</dbReference>
<dbReference type="Gene3D" id="1.10.10.10">
    <property type="entry name" value="Winged helix-like DNA-binding domain superfamily/Winged helix DNA-binding domain"/>
    <property type="match status" value="1"/>
</dbReference>
<dbReference type="GO" id="GO:0009249">
    <property type="term" value="P:protein lipoylation"/>
    <property type="evidence" value="ECO:0007669"/>
    <property type="project" value="UniProtKB-ARBA"/>
</dbReference>
<dbReference type="GO" id="GO:0005524">
    <property type="term" value="F:ATP binding"/>
    <property type="evidence" value="ECO:0007669"/>
    <property type="project" value="UniProtKB-UniRule"/>
</dbReference>
<dbReference type="AlphaFoldDB" id="A0A1G8Q1M8"/>
<dbReference type="InterPro" id="IPR036390">
    <property type="entry name" value="WH_DNA-bd_sf"/>
</dbReference>
<dbReference type="Gene3D" id="2.30.30.100">
    <property type="match status" value="1"/>
</dbReference>
<dbReference type="SUPFAM" id="SSF46785">
    <property type="entry name" value="Winged helix' DNA-binding domain"/>
    <property type="match status" value="1"/>
</dbReference>
<evidence type="ECO:0000313" key="6">
    <source>
        <dbReference type="Proteomes" id="UP000199225"/>
    </source>
</evidence>
<evidence type="ECO:0000256" key="1">
    <source>
        <dbReference type="ARBA" id="ARBA00022598"/>
    </source>
</evidence>
<keyword evidence="3" id="KW-0805">Transcription regulation</keyword>
<dbReference type="GO" id="GO:0005737">
    <property type="term" value="C:cytoplasm"/>
    <property type="evidence" value="ECO:0007669"/>
    <property type="project" value="TreeGrafter"/>
</dbReference>
<dbReference type="InterPro" id="IPR004408">
    <property type="entry name" value="Biotin_CoA_COase_ligase"/>
</dbReference>
<dbReference type="EC" id="6.3.4.15" evidence="3"/>
<organism evidence="5 6">
    <name type="scientific">Salimicrobium halophilum</name>
    <dbReference type="NCBI Taxonomy" id="86666"/>
    <lineage>
        <taxon>Bacteria</taxon>
        <taxon>Bacillati</taxon>
        <taxon>Bacillota</taxon>
        <taxon>Bacilli</taxon>
        <taxon>Bacillales</taxon>
        <taxon>Bacillaceae</taxon>
        <taxon>Salimicrobium</taxon>
    </lineage>
</organism>
<dbReference type="PANTHER" id="PTHR12835:SF5">
    <property type="entry name" value="BIOTIN--PROTEIN LIGASE"/>
    <property type="match status" value="1"/>
</dbReference>
<dbReference type="CDD" id="cd16442">
    <property type="entry name" value="BPL"/>
    <property type="match status" value="1"/>
</dbReference>
<feature type="binding site" evidence="3">
    <location>
        <position position="116"/>
    </location>
    <ligand>
        <name>biotin</name>
        <dbReference type="ChEBI" id="CHEBI:57586"/>
    </ligand>
</feature>